<organism evidence="3 4">
    <name type="scientific">Paracoccus cavernae</name>
    <dbReference type="NCBI Taxonomy" id="1571207"/>
    <lineage>
        <taxon>Bacteria</taxon>
        <taxon>Pseudomonadati</taxon>
        <taxon>Pseudomonadota</taxon>
        <taxon>Alphaproteobacteria</taxon>
        <taxon>Rhodobacterales</taxon>
        <taxon>Paracoccaceae</taxon>
        <taxon>Paracoccus</taxon>
    </lineage>
</organism>
<feature type="signal peptide" evidence="2">
    <location>
        <begin position="1"/>
        <end position="19"/>
    </location>
</feature>
<protein>
    <submittedName>
        <fullName evidence="3">Uncharacterized protein</fullName>
    </submittedName>
</protein>
<proteinExistence type="predicted"/>
<evidence type="ECO:0000256" key="2">
    <source>
        <dbReference type="SAM" id="SignalP"/>
    </source>
</evidence>
<evidence type="ECO:0000256" key="1">
    <source>
        <dbReference type="SAM" id="MobiDB-lite"/>
    </source>
</evidence>
<feature type="compositionally biased region" description="Low complexity" evidence="1">
    <location>
        <begin position="39"/>
        <end position="58"/>
    </location>
</feature>
<comment type="caution">
    <text evidence="3">The sequence shown here is derived from an EMBL/GenBank/DDBJ whole genome shotgun (WGS) entry which is preliminary data.</text>
</comment>
<sequence length="58" mass="6069">MKSTLLALPLSLLAGLTHAEGFNLDALIEAAKSEPRPRSMPSPARSSIPPMPSARNTG</sequence>
<name>A0ABT8DEJ3_9RHOB</name>
<gene>
    <name evidence="3" type="ORF">QWZ10_24475</name>
</gene>
<reference evidence="4" key="1">
    <citation type="journal article" date="2019" name="Int. J. Syst. Evol. Microbiol.">
        <title>The Global Catalogue of Microorganisms (GCM) 10K type strain sequencing project: providing services to taxonomists for standard genome sequencing and annotation.</title>
        <authorList>
            <consortium name="The Broad Institute Genomics Platform"/>
            <consortium name="The Broad Institute Genome Sequencing Center for Infectious Disease"/>
            <person name="Wu L."/>
            <person name="Ma J."/>
        </authorList>
    </citation>
    <scope>NUCLEOTIDE SEQUENCE [LARGE SCALE GENOMIC DNA]</scope>
    <source>
        <strain evidence="4">CECT 8482</strain>
    </source>
</reference>
<dbReference type="Proteomes" id="UP001243846">
    <property type="component" value="Unassembled WGS sequence"/>
</dbReference>
<evidence type="ECO:0000313" key="3">
    <source>
        <dbReference type="EMBL" id="MDN3714158.1"/>
    </source>
</evidence>
<evidence type="ECO:0000313" key="4">
    <source>
        <dbReference type="Proteomes" id="UP001243846"/>
    </source>
</evidence>
<feature type="chain" id="PRO_5047453202" evidence="2">
    <location>
        <begin position="20"/>
        <end position="58"/>
    </location>
</feature>
<dbReference type="EMBL" id="JAUFRC010000003">
    <property type="protein sequence ID" value="MDN3714158.1"/>
    <property type="molecule type" value="Genomic_DNA"/>
</dbReference>
<keyword evidence="4" id="KW-1185">Reference proteome</keyword>
<accession>A0ABT8DEJ3</accession>
<keyword evidence="2" id="KW-0732">Signal</keyword>
<feature type="region of interest" description="Disordered" evidence="1">
    <location>
        <begin position="32"/>
        <end position="58"/>
    </location>
</feature>